<sequence>MLPTIPDPADYDVSLDTGFVPEVLPLTRLSNPYYDAWEATAANLQFLIMTRQIRTVIDSPSFPVLSISRLLSISERRRAYSILGFLAHAYIWAGPAASDELPEAVARPLVQLSEILEVPPLATYAGLCLWNHRPLFADQTDPKYLDLSNLATLHTFTGSTDESWFYLVSTAIEIRGAQSLQFLLDAMHACRADRSHDVVVALQLLAESIDSLIPILSRFPEQCDPHTFYYRIRPFLAGSQNMADAGLPRGVKYGTESGYRQYAGGSNAQSSLIQALDVGLGVHHRPTSSSSPQTESPPSSSAQPTNNFIYEMRRYMPGPHRRFLEQLEVCANIREYVREHRSSNSALTLAYDACLAMLRSFRDKHIQIVSRYIILQAKKPTSTTGSAQPLHPPPPSQESLGAFATKRDGLAAVVVTDKKKARGTGGTALLPFLKQARDETGEPAAGSWAARLLRDDAFVAKRKMRDAMGLGEPQQDQDGLVGLAGKWNVDDDYGGICHW</sequence>
<name>A0ACC3TC09_LIPKO</name>
<dbReference type="Proteomes" id="UP001433508">
    <property type="component" value="Unassembled WGS sequence"/>
</dbReference>
<evidence type="ECO:0000313" key="1">
    <source>
        <dbReference type="EMBL" id="KAK9241176.1"/>
    </source>
</evidence>
<reference evidence="2" key="1">
    <citation type="journal article" date="2024" name="Front. Bioeng. Biotechnol.">
        <title>Genome-scale model development and genomic sequencing of the oleaginous clade Lipomyces.</title>
        <authorList>
            <person name="Czajka J.J."/>
            <person name="Han Y."/>
            <person name="Kim J."/>
            <person name="Mondo S.J."/>
            <person name="Hofstad B.A."/>
            <person name="Robles A."/>
            <person name="Haridas S."/>
            <person name="Riley R."/>
            <person name="LaButti K."/>
            <person name="Pangilinan J."/>
            <person name="Andreopoulos W."/>
            <person name="Lipzen A."/>
            <person name="Yan J."/>
            <person name="Wang M."/>
            <person name="Ng V."/>
            <person name="Grigoriev I.V."/>
            <person name="Spatafora J.W."/>
            <person name="Magnuson J.K."/>
            <person name="Baker S.E."/>
            <person name="Pomraning K.R."/>
        </authorList>
    </citation>
    <scope>NUCLEOTIDE SEQUENCE [LARGE SCALE GENOMIC DNA]</scope>
    <source>
        <strain evidence="2">CBS 7786</strain>
    </source>
</reference>
<evidence type="ECO:0000313" key="2">
    <source>
        <dbReference type="Proteomes" id="UP001433508"/>
    </source>
</evidence>
<proteinExistence type="predicted"/>
<comment type="caution">
    <text evidence="1">The sequence shown here is derived from an EMBL/GenBank/DDBJ whole genome shotgun (WGS) entry which is preliminary data.</text>
</comment>
<gene>
    <name evidence="1" type="ORF">V1525DRAFT_392342</name>
</gene>
<protein>
    <submittedName>
        <fullName evidence="1">Indoleamine 2,3-dioxygenase</fullName>
    </submittedName>
</protein>
<dbReference type="EMBL" id="MU971335">
    <property type="protein sequence ID" value="KAK9241176.1"/>
    <property type="molecule type" value="Genomic_DNA"/>
</dbReference>
<accession>A0ACC3TC09</accession>
<keyword evidence="2" id="KW-1185">Reference proteome</keyword>
<organism evidence="1 2">
    <name type="scientific">Lipomyces kononenkoae</name>
    <name type="common">Yeast</name>
    <dbReference type="NCBI Taxonomy" id="34357"/>
    <lineage>
        <taxon>Eukaryota</taxon>
        <taxon>Fungi</taxon>
        <taxon>Dikarya</taxon>
        <taxon>Ascomycota</taxon>
        <taxon>Saccharomycotina</taxon>
        <taxon>Lipomycetes</taxon>
        <taxon>Lipomycetales</taxon>
        <taxon>Lipomycetaceae</taxon>
        <taxon>Lipomyces</taxon>
    </lineage>
</organism>